<keyword evidence="3" id="KW-1185">Reference proteome</keyword>
<evidence type="ECO:0000256" key="1">
    <source>
        <dbReference type="SAM" id="MobiDB-lite"/>
    </source>
</evidence>
<sequence>MRNREQVRGHTQAPPLQTALLLSWKPPEVGLLSPHIRHTVGEKQARDEVTGSGSPLGWELRRRRRRLHKAPCSPSQAESGTDGVLVEKLSERKGGRANDICRSGARASCGSWSERGS</sequence>
<name>A0AAD7SQQ2_9TELE</name>
<dbReference type="AlphaFoldDB" id="A0AAD7SQQ2"/>
<evidence type="ECO:0000313" key="2">
    <source>
        <dbReference type="EMBL" id="KAJ8407102.1"/>
    </source>
</evidence>
<gene>
    <name evidence="2" type="ORF">AAFF_G00287780</name>
</gene>
<dbReference type="EMBL" id="JAINUG010000040">
    <property type="protein sequence ID" value="KAJ8407102.1"/>
    <property type="molecule type" value="Genomic_DNA"/>
</dbReference>
<feature type="region of interest" description="Disordered" evidence="1">
    <location>
        <begin position="95"/>
        <end position="117"/>
    </location>
</feature>
<evidence type="ECO:0000313" key="3">
    <source>
        <dbReference type="Proteomes" id="UP001221898"/>
    </source>
</evidence>
<comment type="caution">
    <text evidence="2">The sequence shown here is derived from an EMBL/GenBank/DDBJ whole genome shotgun (WGS) entry which is preliminary data.</text>
</comment>
<accession>A0AAD7SQQ2</accession>
<organism evidence="2 3">
    <name type="scientific">Aldrovandia affinis</name>
    <dbReference type="NCBI Taxonomy" id="143900"/>
    <lineage>
        <taxon>Eukaryota</taxon>
        <taxon>Metazoa</taxon>
        <taxon>Chordata</taxon>
        <taxon>Craniata</taxon>
        <taxon>Vertebrata</taxon>
        <taxon>Euteleostomi</taxon>
        <taxon>Actinopterygii</taxon>
        <taxon>Neopterygii</taxon>
        <taxon>Teleostei</taxon>
        <taxon>Notacanthiformes</taxon>
        <taxon>Halosauridae</taxon>
        <taxon>Aldrovandia</taxon>
    </lineage>
</organism>
<protein>
    <submittedName>
        <fullName evidence="2">Uncharacterized protein</fullName>
    </submittedName>
</protein>
<dbReference type="Proteomes" id="UP001221898">
    <property type="component" value="Unassembled WGS sequence"/>
</dbReference>
<proteinExistence type="predicted"/>
<reference evidence="2" key="1">
    <citation type="journal article" date="2023" name="Science">
        <title>Genome structures resolve the early diversification of teleost fishes.</title>
        <authorList>
            <person name="Parey E."/>
            <person name="Louis A."/>
            <person name="Montfort J."/>
            <person name="Bouchez O."/>
            <person name="Roques C."/>
            <person name="Iampietro C."/>
            <person name="Lluch J."/>
            <person name="Castinel A."/>
            <person name="Donnadieu C."/>
            <person name="Desvignes T."/>
            <person name="Floi Bucao C."/>
            <person name="Jouanno E."/>
            <person name="Wen M."/>
            <person name="Mejri S."/>
            <person name="Dirks R."/>
            <person name="Jansen H."/>
            <person name="Henkel C."/>
            <person name="Chen W.J."/>
            <person name="Zahm M."/>
            <person name="Cabau C."/>
            <person name="Klopp C."/>
            <person name="Thompson A.W."/>
            <person name="Robinson-Rechavi M."/>
            <person name="Braasch I."/>
            <person name="Lecointre G."/>
            <person name="Bobe J."/>
            <person name="Postlethwait J.H."/>
            <person name="Berthelot C."/>
            <person name="Roest Crollius H."/>
            <person name="Guiguen Y."/>
        </authorList>
    </citation>
    <scope>NUCLEOTIDE SEQUENCE</scope>
    <source>
        <strain evidence="2">NC1722</strain>
    </source>
</reference>